<keyword evidence="1 2" id="KW-0238">DNA-binding</keyword>
<dbReference type="SUPFAM" id="SSF46689">
    <property type="entry name" value="Homeodomain-like"/>
    <property type="match status" value="1"/>
</dbReference>
<organism evidence="4 5">
    <name type="scientific">Saccharothrix hoggarensis</name>
    <dbReference type="NCBI Taxonomy" id="913853"/>
    <lineage>
        <taxon>Bacteria</taxon>
        <taxon>Bacillati</taxon>
        <taxon>Actinomycetota</taxon>
        <taxon>Actinomycetes</taxon>
        <taxon>Pseudonocardiales</taxon>
        <taxon>Pseudonocardiaceae</taxon>
        <taxon>Saccharothrix</taxon>
    </lineage>
</organism>
<evidence type="ECO:0000313" key="4">
    <source>
        <dbReference type="EMBL" id="MFD1150205.1"/>
    </source>
</evidence>
<protein>
    <submittedName>
        <fullName evidence="4">TetR/AcrR family transcriptional regulator</fullName>
    </submittedName>
</protein>
<dbReference type="Pfam" id="PF17940">
    <property type="entry name" value="TetR_C_31"/>
    <property type="match status" value="1"/>
</dbReference>
<dbReference type="InterPro" id="IPR001647">
    <property type="entry name" value="HTH_TetR"/>
</dbReference>
<dbReference type="InterPro" id="IPR041583">
    <property type="entry name" value="TetR_C_31"/>
</dbReference>
<keyword evidence="5" id="KW-1185">Reference proteome</keyword>
<dbReference type="EMBL" id="JBHTLK010000145">
    <property type="protein sequence ID" value="MFD1150205.1"/>
    <property type="molecule type" value="Genomic_DNA"/>
</dbReference>
<evidence type="ECO:0000313" key="5">
    <source>
        <dbReference type="Proteomes" id="UP001597168"/>
    </source>
</evidence>
<accession>A0ABW3QZQ2</accession>
<dbReference type="RefSeq" id="WP_380726086.1">
    <property type="nucleotide sequence ID" value="NZ_JBHTLK010000145.1"/>
</dbReference>
<evidence type="ECO:0000256" key="2">
    <source>
        <dbReference type="PROSITE-ProRule" id="PRU00335"/>
    </source>
</evidence>
<evidence type="ECO:0000256" key="1">
    <source>
        <dbReference type="ARBA" id="ARBA00023125"/>
    </source>
</evidence>
<gene>
    <name evidence="4" type="ORF">ACFQ3T_23990</name>
</gene>
<proteinExistence type="predicted"/>
<feature type="domain" description="HTH tetR-type" evidence="3">
    <location>
        <begin position="1"/>
        <end position="61"/>
    </location>
</feature>
<evidence type="ECO:0000259" key="3">
    <source>
        <dbReference type="PROSITE" id="PS50977"/>
    </source>
</evidence>
<feature type="DNA-binding region" description="H-T-H motif" evidence="2">
    <location>
        <begin position="24"/>
        <end position="43"/>
    </location>
</feature>
<reference evidence="5" key="1">
    <citation type="journal article" date="2019" name="Int. J. Syst. Evol. Microbiol.">
        <title>The Global Catalogue of Microorganisms (GCM) 10K type strain sequencing project: providing services to taxonomists for standard genome sequencing and annotation.</title>
        <authorList>
            <consortium name="The Broad Institute Genomics Platform"/>
            <consortium name="The Broad Institute Genome Sequencing Center for Infectious Disease"/>
            <person name="Wu L."/>
            <person name="Ma J."/>
        </authorList>
    </citation>
    <scope>NUCLEOTIDE SEQUENCE [LARGE SCALE GENOMIC DNA]</scope>
    <source>
        <strain evidence="5">CCUG 60214</strain>
    </source>
</reference>
<dbReference type="Pfam" id="PF00440">
    <property type="entry name" value="TetR_N"/>
    <property type="match status" value="1"/>
</dbReference>
<dbReference type="InterPro" id="IPR009057">
    <property type="entry name" value="Homeodomain-like_sf"/>
</dbReference>
<dbReference type="PROSITE" id="PS50977">
    <property type="entry name" value="HTH_TETR_2"/>
    <property type="match status" value="1"/>
</dbReference>
<dbReference type="InterPro" id="IPR036271">
    <property type="entry name" value="Tet_transcr_reg_TetR-rel_C_sf"/>
</dbReference>
<comment type="caution">
    <text evidence="4">The sequence shown here is derived from an EMBL/GenBank/DDBJ whole genome shotgun (WGS) entry which is preliminary data.</text>
</comment>
<sequence>MTRQRQVLDAAIHVLGTGGPRQLTHRAVDAAAGLPQGSTSNHFRTRDALVTAVLGRLLERETVLWGRLAGDVGTPDAFAAAVGELVRRLAEDRVMTLARHALFVEAAQRPELRGDVDRAQREIAGWALPLVAHLGAPDPPAALALLLAVIDGLLANHLANPDAHFDPTAAVRTVLRGILAD</sequence>
<dbReference type="Gene3D" id="1.10.357.10">
    <property type="entry name" value="Tetracycline Repressor, domain 2"/>
    <property type="match status" value="1"/>
</dbReference>
<dbReference type="Proteomes" id="UP001597168">
    <property type="component" value="Unassembled WGS sequence"/>
</dbReference>
<dbReference type="SUPFAM" id="SSF48498">
    <property type="entry name" value="Tetracyclin repressor-like, C-terminal domain"/>
    <property type="match status" value="1"/>
</dbReference>
<name>A0ABW3QZQ2_9PSEU</name>